<reference evidence="3 4" key="1">
    <citation type="submission" date="2024-02" db="EMBL/GenBank/DDBJ databases">
        <title>De novo assembly and annotation of 12 fungi associated with fruit tree decline syndrome in Ontario, Canada.</title>
        <authorList>
            <person name="Sulman M."/>
            <person name="Ellouze W."/>
            <person name="Ilyukhin E."/>
        </authorList>
    </citation>
    <scope>NUCLEOTIDE SEQUENCE [LARGE SCALE GENOMIC DNA]</scope>
    <source>
        <strain evidence="3 4">M169</strain>
    </source>
</reference>
<feature type="coiled-coil region" evidence="1">
    <location>
        <begin position="411"/>
        <end position="438"/>
    </location>
</feature>
<protein>
    <recommendedName>
        <fullName evidence="2">T6SS Phospholipase effector Tle1-like catalytic domain-containing protein</fullName>
    </recommendedName>
</protein>
<evidence type="ECO:0000259" key="2">
    <source>
        <dbReference type="Pfam" id="PF09994"/>
    </source>
</evidence>
<accession>A0ABR1P921</accession>
<gene>
    <name evidence="3" type="ORF">SLS63_006067</name>
</gene>
<dbReference type="PANTHER" id="PTHR33840:SF16">
    <property type="entry name" value="DUF2235 DOMAIN-CONTAINING PROTEIN"/>
    <property type="match status" value="1"/>
</dbReference>
<organism evidence="3 4">
    <name type="scientific">Diaporthe eres</name>
    <name type="common">Phomopsis oblonga</name>
    <dbReference type="NCBI Taxonomy" id="83184"/>
    <lineage>
        <taxon>Eukaryota</taxon>
        <taxon>Fungi</taxon>
        <taxon>Dikarya</taxon>
        <taxon>Ascomycota</taxon>
        <taxon>Pezizomycotina</taxon>
        <taxon>Sordariomycetes</taxon>
        <taxon>Sordariomycetidae</taxon>
        <taxon>Diaporthales</taxon>
        <taxon>Diaporthaceae</taxon>
        <taxon>Diaporthe</taxon>
        <taxon>Diaporthe eres species complex</taxon>
    </lineage>
</organism>
<evidence type="ECO:0000256" key="1">
    <source>
        <dbReference type="SAM" id="Coils"/>
    </source>
</evidence>
<feature type="domain" description="T6SS Phospholipase effector Tle1-like catalytic" evidence="2">
    <location>
        <begin position="12"/>
        <end position="391"/>
    </location>
</feature>
<proteinExistence type="predicted"/>
<feature type="coiled-coil region" evidence="1">
    <location>
        <begin position="267"/>
        <end position="344"/>
    </location>
</feature>
<keyword evidence="4" id="KW-1185">Reference proteome</keyword>
<name>A0ABR1P921_DIAER</name>
<dbReference type="PANTHER" id="PTHR33840">
    <property type="match status" value="1"/>
</dbReference>
<keyword evidence="1" id="KW-0175">Coiled coil</keyword>
<evidence type="ECO:0000313" key="4">
    <source>
        <dbReference type="Proteomes" id="UP001430848"/>
    </source>
</evidence>
<evidence type="ECO:0000313" key="3">
    <source>
        <dbReference type="EMBL" id="KAK7729686.1"/>
    </source>
</evidence>
<dbReference type="Pfam" id="PF09994">
    <property type="entry name" value="T6SS_Tle1-like_cat"/>
    <property type="match status" value="1"/>
</dbReference>
<dbReference type="InterPro" id="IPR018712">
    <property type="entry name" value="Tle1-like_cat"/>
</dbReference>
<comment type="caution">
    <text evidence="3">The sequence shown here is derived from an EMBL/GenBank/DDBJ whole genome shotgun (WGS) entry which is preliminary data.</text>
</comment>
<dbReference type="Proteomes" id="UP001430848">
    <property type="component" value="Unassembled WGS sequence"/>
</dbReference>
<sequence length="690" mass="79071">MSDPESPTSRPKRIIICCDGTWQSATSGKKNVPSNVTRLARELDRVGVDADGKEWQQVVWYDSGVGTTSLLGREAEGATGSGLENKVIDAYHFVALNWVPGDKVYCFGFSRGAFTARSIAGLISDIGICEPRMLQHFSELWGLYKANKEDRFYGSAAYWDFMNGTLEEPLPEDPGYKGCNLKWKDKPKGDWASTCESREMEMVGVYDTVRALDIKRAYHALALDERREAFTPTLFHLSDDYPFTGIVNEHNAFEAAFDMWHSVSTDRKKSVEEKRQIKQKYDAARQTIEKLEAEAIMAQKDTVDKCSNDWQCLRFDPNVPLQDREAVHQKYNNAQTKLVQMEEHHKPPPELSQVWFPGVHINVGGGSSDTLDYQGDMEELADIAFSWMLDQIRPHLSISSTVYEQYCIERSMHLAELNEEAKQEQERLQKESDEQKNESYWKTGYRWVRTSAQTIVQSAVENYNSYVHKIEKKNPKNQKFFDFGWGTGTVIDSYTWTYVANGCLARTPHGYDQTTRGRTHESVHPVVGYRMYSSRKKYKDSVIAARNAEKQDEKKKLEEECKALKKLIYNPIGMKSGDQPVAIRRKKESGGWEYEFHGNGKPLPEWKLRPSEMSDVLFYEGMTSIPEDDALWYAVNAPSYERRALHSDFEAEDYLHKLDEINGYKSSWPLPDVANTDLDAWFTRGEIPTA</sequence>
<dbReference type="EMBL" id="JAKNSF020000028">
    <property type="protein sequence ID" value="KAK7729686.1"/>
    <property type="molecule type" value="Genomic_DNA"/>
</dbReference>